<accession>A0ABQ9ZF14</accession>
<reference evidence="1 2" key="1">
    <citation type="journal article" date="2023" name="Nucleic Acids Res.">
        <title>The hologenome of Daphnia magna reveals possible DNA methylation and microbiome-mediated evolution of the host genome.</title>
        <authorList>
            <person name="Chaturvedi A."/>
            <person name="Li X."/>
            <person name="Dhandapani V."/>
            <person name="Marshall H."/>
            <person name="Kissane S."/>
            <person name="Cuenca-Cambronero M."/>
            <person name="Asole G."/>
            <person name="Calvet F."/>
            <person name="Ruiz-Romero M."/>
            <person name="Marangio P."/>
            <person name="Guigo R."/>
            <person name="Rago D."/>
            <person name="Mirbahai L."/>
            <person name="Eastwood N."/>
            <person name="Colbourne J.K."/>
            <person name="Zhou J."/>
            <person name="Mallon E."/>
            <person name="Orsini L."/>
        </authorList>
    </citation>
    <scope>NUCLEOTIDE SEQUENCE [LARGE SCALE GENOMIC DNA]</scope>
    <source>
        <strain evidence="1">LRV0_1</strain>
    </source>
</reference>
<sequence length="101" mass="11247">MNPEEVSPRAPEREAVAARRRYDNVTGGSCHRCALPTDQITNGQSSGRPTKTNWHLIAAAARHTRTHKRRDVIVAGGGRHLIRVNPAQQQQQQEEETNTTT</sequence>
<evidence type="ECO:0000313" key="1">
    <source>
        <dbReference type="EMBL" id="KAK4011519.1"/>
    </source>
</evidence>
<name>A0ABQ9ZF14_9CRUS</name>
<keyword evidence="2" id="KW-1185">Reference proteome</keyword>
<evidence type="ECO:0000313" key="2">
    <source>
        <dbReference type="Proteomes" id="UP001234178"/>
    </source>
</evidence>
<organism evidence="1 2">
    <name type="scientific">Daphnia magna</name>
    <dbReference type="NCBI Taxonomy" id="35525"/>
    <lineage>
        <taxon>Eukaryota</taxon>
        <taxon>Metazoa</taxon>
        <taxon>Ecdysozoa</taxon>
        <taxon>Arthropoda</taxon>
        <taxon>Crustacea</taxon>
        <taxon>Branchiopoda</taxon>
        <taxon>Diplostraca</taxon>
        <taxon>Cladocera</taxon>
        <taxon>Anomopoda</taxon>
        <taxon>Daphniidae</taxon>
        <taxon>Daphnia</taxon>
    </lineage>
</organism>
<comment type="caution">
    <text evidence="1">The sequence shown here is derived from an EMBL/GenBank/DDBJ whole genome shotgun (WGS) entry which is preliminary data.</text>
</comment>
<dbReference type="Proteomes" id="UP001234178">
    <property type="component" value="Unassembled WGS sequence"/>
</dbReference>
<dbReference type="EMBL" id="JAOYFB010000003">
    <property type="protein sequence ID" value="KAK4011519.1"/>
    <property type="molecule type" value="Genomic_DNA"/>
</dbReference>
<proteinExistence type="predicted"/>
<protein>
    <submittedName>
        <fullName evidence="1">Uncharacterized protein</fullName>
    </submittedName>
</protein>
<gene>
    <name evidence="1" type="ORF">OUZ56_020637</name>
</gene>